<proteinExistence type="predicted"/>
<reference evidence="1" key="1">
    <citation type="submission" date="2014-09" db="EMBL/GenBank/DDBJ databases">
        <authorList>
            <person name="Magalhaes I.L.F."/>
            <person name="Oliveira U."/>
            <person name="Santos F.R."/>
            <person name="Vidigal T.H.D.A."/>
            <person name="Brescovit A.D."/>
            <person name="Santos A.J."/>
        </authorList>
    </citation>
    <scope>NUCLEOTIDE SEQUENCE</scope>
    <source>
        <tissue evidence="1">Shoot tissue taken approximately 20 cm above the soil surface</tissue>
    </source>
</reference>
<evidence type="ECO:0000313" key="1">
    <source>
        <dbReference type="EMBL" id="JAD59502.1"/>
    </source>
</evidence>
<dbReference type="EMBL" id="GBRH01238393">
    <property type="protein sequence ID" value="JAD59502.1"/>
    <property type="molecule type" value="Transcribed_RNA"/>
</dbReference>
<sequence length="21" mass="2570">MDLKNVEWSFFLCLPILIIFK</sequence>
<protein>
    <submittedName>
        <fullName evidence="1">Uncharacterized protein</fullName>
    </submittedName>
</protein>
<accession>A0A0A9BJP6</accession>
<reference evidence="1" key="2">
    <citation type="journal article" date="2015" name="Data Brief">
        <title>Shoot transcriptome of the giant reed, Arundo donax.</title>
        <authorList>
            <person name="Barrero R.A."/>
            <person name="Guerrero F.D."/>
            <person name="Moolhuijzen P."/>
            <person name="Goolsby J.A."/>
            <person name="Tidwell J."/>
            <person name="Bellgard S.E."/>
            <person name="Bellgard M.I."/>
        </authorList>
    </citation>
    <scope>NUCLEOTIDE SEQUENCE</scope>
    <source>
        <tissue evidence="1">Shoot tissue taken approximately 20 cm above the soil surface</tissue>
    </source>
</reference>
<dbReference type="AlphaFoldDB" id="A0A0A9BJP6"/>
<organism evidence="1">
    <name type="scientific">Arundo donax</name>
    <name type="common">Giant reed</name>
    <name type="synonym">Donax arundinaceus</name>
    <dbReference type="NCBI Taxonomy" id="35708"/>
    <lineage>
        <taxon>Eukaryota</taxon>
        <taxon>Viridiplantae</taxon>
        <taxon>Streptophyta</taxon>
        <taxon>Embryophyta</taxon>
        <taxon>Tracheophyta</taxon>
        <taxon>Spermatophyta</taxon>
        <taxon>Magnoliopsida</taxon>
        <taxon>Liliopsida</taxon>
        <taxon>Poales</taxon>
        <taxon>Poaceae</taxon>
        <taxon>PACMAD clade</taxon>
        <taxon>Arundinoideae</taxon>
        <taxon>Arundineae</taxon>
        <taxon>Arundo</taxon>
    </lineage>
</organism>
<name>A0A0A9BJP6_ARUDO</name>